<dbReference type="GeneTree" id="ENSGT00390000004927"/>
<proteinExistence type="predicted"/>
<dbReference type="GO" id="GO:0007098">
    <property type="term" value="P:centrosome cycle"/>
    <property type="evidence" value="ECO:0007669"/>
    <property type="project" value="TreeGrafter"/>
</dbReference>
<dbReference type="GO" id="GO:1990498">
    <property type="term" value="C:mitotic spindle microtubule"/>
    <property type="evidence" value="ECO:0007669"/>
    <property type="project" value="TreeGrafter"/>
</dbReference>
<dbReference type="eggNOG" id="ENOG502QRF0">
    <property type="taxonomic scope" value="Eukaryota"/>
</dbReference>
<evidence type="ECO:0000313" key="1">
    <source>
        <dbReference type="Ensembl" id="ENSCSAVP00000019705.1"/>
    </source>
</evidence>
<reference evidence="1" key="2">
    <citation type="submission" date="2025-08" db="UniProtKB">
        <authorList>
            <consortium name="Ensembl"/>
        </authorList>
    </citation>
    <scope>IDENTIFICATION</scope>
</reference>
<keyword evidence="2" id="KW-1185">Reference proteome</keyword>
<evidence type="ECO:0000313" key="2">
    <source>
        <dbReference type="Proteomes" id="UP000007875"/>
    </source>
</evidence>
<dbReference type="PANTHER" id="PTHR16039:SF1">
    <property type="entry name" value="HAUS AUGMIN-LIKE COMPLEX SUBUNIT 2"/>
    <property type="match status" value="1"/>
</dbReference>
<name>H2ZQ39_CIOSA</name>
<dbReference type="GO" id="GO:0005813">
    <property type="term" value="C:centrosome"/>
    <property type="evidence" value="ECO:0007669"/>
    <property type="project" value="TreeGrafter"/>
</dbReference>
<organism evidence="1 2">
    <name type="scientific">Ciona savignyi</name>
    <name type="common">Pacific transparent sea squirt</name>
    <dbReference type="NCBI Taxonomy" id="51511"/>
    <lineage>
        <taxon>Eukaryota</taxon>
        <taxon>Metazoa</taxon>
        <taxon>Chordata</taxon>
        <taxon>Tunicata</taxon>
        <taxon>Ascidiacea</taxon>
        <taxon>Phlebobranchia</taxon>
        <taxon>Cionidae</taxon>
        <taxon>Ciona</taxon>
    </lineage>
</organism>
<dbReference type="GO" id="GO:0007020">
    <property type="term" value="P:microtubule nucleation"/>
    <property type="evidence" value="ECO:0007669"/>
    <property type="project" value="TreeGrafter"/>
</dbReference>
<dbReference type="GO" id="GO:0070652">
    <property type="term" value="C:HAUS complex"/>
    <property type="evidence" value="ECO:0007669"/>
    <property type="project" value="TreeGrafter"/>
</dbReference>
<dbReference type="OMA" id="CETTEWH"/>
<dbReference type="PANTHER" id="PTHR16039">
    <property type="entry name" value="HAUS AUGMIN-LIKE COMPLEX SUBUNIT 2"/>
    <property type="match status" value="1"/>
</dbReference>
<dbReference type="Pfam" id="PF15003">
    <property type="entry name" value="HAUS2"/>
    <property type="match status" value="1"/>
</dbReference>
<sequence length="200" mass="22747">MNTSENLSIVNNPWLDQPPQSLHELLKAGNYENSDQQLDALYSHTSVANKLADLRKVTSMAHELKKTRVQIHKMKLNKEVHDLVSADALQEKHDAVKLMVEDLESAIGKKDQLAKRLQQPYQGEQLTVEAQYQETAIKLLEQIDTCINNINEQCETTEWHSNHELSEPSIVHSLRNVSGQVDSLMSNLAHLQEMKTNTFP</sequence>
<dbReference type="Ensembl" id="ENSCSAVT00000019918.1">
    <property type="protein sequence ID" value="ENSCSAVP00000019705.1"/>
    <property type="gene ID" value="ENSCSAVG00000011555.1"/>
</dbReference>
<accession>H2ZQ39</accession>
<dbReference type="InterPro" id="IPR028346">
    <property type="entry name" value="HAUS2"/>
</dbReference>
<reference evidence="2" key="1">
    <citation type="submission" date="2003-08" db="EMBL/GenBank/DDBJ databases">
        <authorList>
            <person name="Birren B."/>
            <person name="Nusbaum C."/>
            <person name="Abebe A."/>
            <person name="Abouelleil A."/>
            <person name="Adekoya E."/>
            <person name="Ait-zahra M."/>
            <person name="Allen N."/>
            <person name="Allen T."/>
            <person name="An P."/>
            <person name="Anderson M."/>
            <person name="Anderson S."/>
            <person name="Arachchi H."/>
            <person name="Armbruster J."/>
            <person name="Bachantsang P."/>
            <person name="Baldwin J."/>
            <person name="Barry A."/>
            <person name="Bayul T."/>
            <person name="Blitshsteyn B."/>
            <person name="Bloom T."/>
            <person name="Blye J."/>
            <person name="Boguslavskiy L."/>
            <person name="Borowsky M."/>
            <person name="Boukhgalter B."/>
            <person name="Brunache A."/>
            <person name="Butler J."/>
            <person name="Calixte N."/>
            <person name="Calvo S."/>
            <person name="Camarata J."/>
            <person name="Campo K."/>
            <person name="Chang J."/>
            <person name="Cheshatsang Y."/>
            <person name="Citroen M."/>
            <person name="Collymore A."/>
            <person name="Considine T."/>
            <person name="Cook A."/>
            <person name="Cooke P."/>
            <person name="Corum B."/>
            <person name="Cuomo C."/>
            <person name="David R."/>
            <person name="Dawoe T."/>
            <person name="Degray S."/>
            <person name="Dodge S."/>
            <person name="Dooley K."/>
            <person name="Dorje P."/>
            <person name="Dorjee K."/>
            <person name="Dorris L."/>
            <person name="Duffey N."/>
            <person name="Dupes A."/>
            <person name="Elkins T."/>
            <person name="Engels R."/>
            <person name="Erickson J."/>
            <person name="Farina A."/>
            <person name="Faro S."/>
            <person name="Ferreira P."/>
            <person name="Fischer H."/>
            <person name="Fitzgerald M."/>
            <person name="Foley K."/>
            <person name="Gage D."/>
            <person name="Galagan J."/>
            <person name="Gearin G."/>
            <person name="Gnerre S."/>
            <person name="Gnirke A."/>
            <person name="Goyette A."/>
            <person name="Graham J."/>
            <person name="Grandbois E."/>
            <person name="Gyaltsen K."/>
            <person name="Hafez N."/>
            <person name="Hagopian D."/>
            <person name="Hagos B."/>
            <person name="Hall J."/>
            <person name="Hatcher B."/>
            <person name="Heller A."/>
            <person name="Higgins H."/>
            <person name="Honan T."/>
            <person name="Horn A."/>
            <person name="Houde N."/>
            <person name="Hughes L."/>
            <person name="Hulme W."/>
            <person name="Husby E."/>
            <person name="Iliev I."/>
            <person name="Jaffe D."/>
            <person name="Jones C."/>
            <person name="Kamal M."/>
            <person name="Kamat A."/>
            <person name="Kamvysselis M."/>
            <person name="Karlsson E."/>
            <person name="Kells C."/>
            <person name="Kieu A."/>
            <person name="Kisner P."/>
            <person name="Kodira C."/>
            <person name="Kulbokas E."/>
            <person name="Labutti K."/>
            <person name="Lama D."/>
            <person name="Landers T."/>
            <person name="Leger J."/>
            <person name="Levine S."/>
            <person name="Lewis D."/>
            <person name="Lewis T."/>
            <person name="Lindblad-toh K."/>
            <person name="Liu X."/>
            <person name="Lokyitsang T."/>
            <person name="Lokyitsang Y."/>
            <person name="Lucien O."/>
            <person name="Lui A."/>
            <person name="Ma L.J."/>
            <person name="Mabbitt R."/>
            <person name="Macdonald J."/>
            <person name="Maclean C."/>
            <person name="Major J."/>
            <person name="Manning J."/>
            <person name="Marabella R."/>
            <person name="Maru K."/>
            <person name="Matthews C."/>
            <person name="Mauceli E."/>
            <person name="Mccarthy M."/>
            <person name="Mcdonough S."/>
            <person name="Mcghee T."/>
            <person name="Meldrim J."/>
            <person name="Meneus L."/>
            <person name="Mesirov J."/>
            <person name="Mihalev A."/>
            <person name="Mihova T."/>
            <person name="Mikkelsen T."/>
            <person name="Mlenga V."/>
            <person name="Moru K."/>
            <person name="Mozes J."/>
            <person name="Mulrain L."/>
            <person name="Munson G."/>
            <person name="Naylor J."/>
            <person name="Newes C."/>
            <person name="Nguyen C."/>
            <person name="Nguyen N."/>
            <person name="Nguyen T."/>
            <person name="Nicol R."/>
            <person name="Nielsen C."/>
            <person name="Nizzari M."/>
            <person name="Norbu C."/>
            <person name="Norbu N."/>
            <person name="O'donnell P."/>
            <person name="Okoawo O."/>
            <person name="O'leary S."/>
            <person name="Omotosho B."/>
            <person name="O'neill K."/>
            <person name="Osman S."/>
            <person name="Parker S."/>
            <person name="Perrin D."/>
            <person name="Phunkhang P."/>
            <person name="Piqani B."/>
            <person name="Purcell S."/>
            <person name="Rachupka T."/>
            <person name="Ramasamy U."/>
            <person name="Rameau R."/>
            <person name="Ray V."/>
            <person name="Raymond C."/>
            <person name="Retta R."/>
            <person name="Richardson S."/>
            <person name="Rise C."/>
            <person name="Rodriguez J."/>
            <person name="Rogers J."/>
            <person name="Rogov P."/>
            <person name="Rutman M."/>
            <person name="Schupbach R."/>
            <person name="Seaman C."/>
            <person name="Settipalli S."/>
            <person name="Sharpe T."/>
            <person name="Sheridan J."/>
            <person name="Sherpa N."/>
            <person name="Shi J."/>
            <person name="Smirnov S."/>
            <person name="Smith C."/>
            <person name="Sougnez C."/>
            <person name="Spencer B."/>
            <person name="Stalker J."/>
            <person name="Stange-thomann N."/>
            <person name="Stavropoulos S."/>
            <person name="Stetson K."/>
            <person name="Stone C."/>
            <person name="Stone S."/>
            <person name="Stubbs M."/>
            <person name="Talamas J."/>
            <person name="Tchuinga P."/>
            <person name="Tenzing P."/>
            <person name="Tesfaye S."/>
            <person name="Theodore J."/>
            <person name="Thoulutsang Y."/>
            <person name="Topham K."/>
            <person name="Towey S."/>
            <person name="Tsamla T."/>
            <person name="Tsomo N."/>
            <person name="Vallee D."/>
            <person name="Vassiliev H."/>
            <person name="Venkataraman V."/>
            <person name="Vinson J."/>
            <person name="Vo A."/>
            <person name="Wade C."/>
            <person name="Wang S."/>
            <person name="Wangchuk T."/>
            <person name="Wangdi T."/>
            <person name="Whittaker C."/>
            <person name="Wilkinson J."/>
            <person name="Wu Y."/>
            <person name="Wyman D."/>
            <person name="Yadav S."/>
            <person name="Yang S."/>
            <person name="Yang X."/>
            <person name="Yeager S."/>
            <person name="Yee E."/>
            <person name="Young G."/>
            <person name="Zainoun J."/>
            <person name="Zembeck L."/>
            <person name="Zimmer A."/>
            <person name="Zody M."/>
            <person name="Lander E."/>
        </authorList>
    </citation>
    <scope>NUCLEOTIDE SEQUENCE [LARGE SCALE GENOMIC DNA]</scope>
</reference>
<reference evidence="1" key="3">
    <citation type="submission" date="2025-09" db="UniProtKB">
        <authorList>
            <consortium name="Ensembl"/>
        </authorList>
    </citation>
    <scope>IDENTIFICATION</scope>
</reference>
<dbReference type="Proteomes" id="UP000007875">
    <property type="component" value="Unassembled WGS sequence"/>
</dbReference>
<protein>
    <submittedName>
        <fullName evidence="1">Uncharacterized protein</fullName>
    </submittedName>
</protein>
<dbReference type="GO" id="GO:0051225">
    <property type="term" value="P:spindle assembly"/>
    <property type="evidence" value="ECO:0007669"/>
    <property type="project" value="InterPro"/>
</dbReference>
<dbReference type="AlphaFoldDB" id="H2ZQ39"/>
<dbReference type="HOGENOM" id="CLU_1383748_0_0_1"/>
<dbReference type="InParanoid" id="H2ZQ39"/>